<keyword evidence="4" id="KW-0479">Metal-binding</keyword>
<dbReference type="EnsemblBacteria" id="AAF12155">
    <property type="protein sequence ID" value="AAF12155"/>
    <property type="gene ID" value="DR_2617"/>
</dbReference>
<feature type="transmembrane region" description="Helical" evidence="12">
    <location>
        <begin position="82"/>
        <end position="103"/>
    </location>
</feature>
<dbReference type="Pfam" id="PF02628">
    <property type="entry name" value="COX15-CtaA"/>
    <property type="match status" value="1"/>
</dbReference>
<dbReference type="GO" id="GO:0006784">
    <property type="term" value="P:heme A biosynthetic process"/>
    <property type="evidence" value="ECO:0007669"/>
    <property type="project" value="InterPro"/>
</dbReference>
<dbReference type="eggNOG" id="COG1612">
    <property type="taxonomic scope" value="Bacteria"/>
</dbReference>
<dbReference type="PaxDb" id="243230-DR_2617"/>
<feature type="transmembrane region" description="Helical" evidence="12">
    <location>
        <begin position="115"/>
        <end position="140"/>
    </location>
</feature>
<dbReference type="GO" id="GO:0016491">
    <property type="term" value="F:oxidoreductase activity"/>
    <property type="evidence" value="ECO:0007669"/>
    <property type="project" value="UniProtKB-KW"/>
</dbReference>
<feature type="transmembrane region" description="Helical" evidence="12">
    <location>
        <begin position="27"/>
        <end position="47"/>
    </location>
</feature>
<keyword evidence="14" id="KW-1185">Reference proteome</keyword>
<dbReference type="EMBL" id="AE000513">
    <property type="protein sequence ID" value="AAF12155.1"/>
    <property type="molecule type" value="Genomic_DNA"/>
</dbReference>
<dbReference type="InParanoid" id="Q9RR79"/>
<sequence length="347" mass="36700">MPREGTVKNLSGTLSARPRAGVRAGSWLSRLAWVALIYNLLVILWGAVVRLTGAGAGCGDHWPLCNGVVIPPSPTLHTIIEFSHRLTSGASGLLAIGLVALAFRQTPKGHPARFGALLSLGLIILEGLVGGVQVLLGLTADSTDPARGFVQGIHLANTFALLGALLLTALWARGEPRLRLRGQGRVGWLSAIGLGLTLLLGMAGAVTALGDLLFAPAPGTPIDTVRRDFSASAGLIENLRVIHPMLAVITSVYLGWLGVWLSRLRPGQEVQRWTRVVWGLLGAQMVAGFVNVALKAPAWMQLTHLLLACLLWLAVVMLVYRALTGLGVQRPARPVAPEEPAPLGEPI</sequence>
<evidence type="ECO:0000256" key="7">
    <source>
        <dbReference type="ARBA" id="ARBA00023004"/>
    </source>
</evidence>
<keyword evidence="3 12" id="KW-0812">Transmembrane</keyword>
<dbReference type="KEGG" id="dra:DR_2617"/>
<protein>
    <submittedName>
        <fullName evidence="13">Cytochrome AA3-controlling protein CtaA, putative</fullName>
    </submittedName>
</protein>
<evidence type="ECO:0000256" key="1">
    <source>
        <dbReference type="ARBA" id="ARBA00004141"/>
    </source>
</evidence>
<evidence type="ECO:0000256" key="11">
    <source>
        <dbReference type="ARBA" id="ARBA00023444"/>
    </source>
</evidence>
<gene>
    <name evidence="13" type="ordered locus">DR_2617</name>
</gene>
<keyword evidence="6" id="KW-0560">Oxidoreductase</keyword>
<dbReference type="PANTHER" id="PTHR35457:SF1">
    <property type="entry name" value="HEME A SYNTHASE"/>
    <property type="match status" value="1"/>
</dbReference>
<dbReference type="InterPro" id="IPR050450">
    <property type="entry name" value="COX15/CtaA_HemeA_synthase"/>
</dbReference>
<evidence type="ECO:0000313" key="13">
    <source>
        <dbReference type="EMBL" id="AAF12155.1"/>
    </source>
</evidence>
<evidence type="ECO:0000313" key="14">
    <source>
        <dbReference type="Proteomes" id="UP000002524"/>
    </source>
</evidence>
<evidence type="ECO:0000256" key="10">
    <source>
        <dbReference type="ARBA" id="ARBA00023157"/>
    </source>
</evidence>
<accession>Q9RR79</accession>
<evidence type="ECO:0000256" key="8">
    <source>
        <dbReference type="ARBA" id="ARBA00023133"/>
    </source>
</evidence>
<comment type="subcellular location">
    <subcellularLocation>
        <location evidence="1">Membrane</location>
        <topology evidence="1">Multi-pass membrane protein</topology>
    </subcellularLocation>
</comment>
<dbReference type="InterPro" id="IPR003780">
    <property type="entry name" value="COX15/CtaA_fam"/>
</dbReference>
<keyword evidence="7" id="KW-0408">Iron</keyword>
<dbReference type="STRING" id="243230.DR_2617"/>
<feature type="transmembrane region" description="Helical" evidence="12">
    <location>
        <begin position="241"/>
        <end position="261"/>
    </location>
</feature>
<dbReference type="Proteomes" id="UP000002524">
    <property type="component" value="Chromosome 1"/>
</dbReference>
<dbReference type="PANTHER" id="PTHR35457">
    <property type="entry name" value="HEME A SYNTHASE"/>
    <property type="match status" value="1"/>
</dbReference>
<proteinExistence type="predicted"/>
<organism evidence="13 14">
    <name type="scientific">Deinococcus radiodurans (strain ATCC 13939 / DSM 20539 / JCM 16871 / CCUG 27074 / LMG 4051 / NBRC 15346 / NCIMB 9279 / VKM B-1422 / R1)</name>
    <dbReference type="NCBI Taxonomy" id="243230"/>
    <lineage>
        <taxon>Bacteria</taxon>
        <taxon>Thermotogati</taxon>
        <taxon>Deinococcota</taxon>
        <taxon>Deinococci</taxon>
        <taxon>Deinococcales</taxon>
        <taxon>Deinococcaceae</taxon>
        <taxon>Deinococcus</taxon>
    </lineage>
</organism>
<dbReference type="HOGENOM" id="CLU_053655_0_0_0"/>
<feature type="transmembrane region" description="Helical" evidence="12">
    <location>
        <begin position="186"/>
        <end position="209"/>
    </location>
</feature>
<keyword evidence="9 12" id="KW-0472">Membrane</keyword>
<feature type="transmembrane region" description="Helical" evidence="12">
    <location>
        <begin position="152"/>
        <end position="174"/>
    </location>
</feature>
<name>Q9RR79_DEIRA</name>
<dbReference type="AlphaFoldDB" id="Q9RR79"/>
<dbReference type="PATRIC" id="fig|243230.17.peg.2864"/>
<keyword evidence="5 12" id="KW-1133">Transmembrane helix</keyword>
<dbReference type="OrthoDB" id="9816428at2"/>
<dbReference type="GO" id="GO:0016020">
    <property type="term" value="C:membrane"/>
    <property type="evidence" value="ECO:0007669"/>
    <property type="project" value="UniProtKB-SubCell"/>
</dbReference>
<evidence type="ECO:0000256" key="4">
    <source>
        <dbReference type="ARBA" id="ARBA00022723"/>
    </source>
</evidence>
<evidence type="ECO:0000256" key="9">
    <source>
        <dbReference type="ARBA" id="ARBA00023136"/>
    </source>
</evidence>
<evidence type="ECO:0000256" key="6">
    <source>
        <dbReference type="ARBA" id="ARBA00023002"/>
    </source>
</evidence>
<reference evidence="13 14" key="1">
    <citation type="journal article" date="1999" name="Science">
        <title>Genome sequence of the radioresistant bacterium Deinococcus radiodurans R1.</title>
        <authorList>
            <person name="White O."/>
            <person name="Eisen J.A."/>
            <person name="Heidelberg J.F."/>
            <person name="Hickey E.K."/>
            <person name="Peterson J.D."/>
            <person name="Dodson R.J."/>
            <person name="Haft D.H."/>
            <person name="Gwinn M.L."/>
            <person name="Nelson W.C."/>
            <person name="Richardson D.L."/>
            <person name="Moffat K.S."/>
            <person name="Qin H."/>
            <person name="Jiang L."/>
            <person name="Pamphile W."/>
            <person name="Crosby M."/>
            <person name="Shen M."/>
            <person name="Vamathevan J.J."/>
            <person name="Lam P."/>
            <person name="McDonald L."/>
            <person name="Utterback T."/>
            <person name="Zalewski C."/>
            <person name="Makarova K.S."/>
            <person name="Aravind L."/>
            <person name="Daly M.J."/>
            <person name="Minton K.W."/>
            <person name="Fleischmann R.D."/>
            <person name="Ketchum K.A."/>
            <person name="Nelson K.E."/>
            <person name="Salzberg S."/>
            <person name="Smith H.O."/>
            <person name="Venter J.C."/>
            <person name="Fraser C.M."/>
        </authorList>
    </citation>
    <scope>NUCLEOTIDE SEQUENCE [LARGE SCALE GENOMIC DNA]</scope>
    <source>
        <strain evidence="14">ATCC 13939 / DSM 20539 / JCM 16871 / LMG 4051 / NBRC 15346 / NCIMB 9279 / R1 / VKM B-1422</strain>
    </source>
</reference>
<evidence type="ECO:0000256" key="2">
    <source>
        <dbReference type="ARBA" id="ARBA00022475"/>
    </source>
</evidence>
<keyword evidence="8" id="KW-0350">Heme biosynthesis</keyword>
<dbReference type="PIR" id="E75251">
    <property type="entry name" value="E75251"/>
</dbReference>
<evidence type="ECO:0000256" key="5">
    <source>
        <dbReference type="ARBA" id="ARBA00022989"/>
    </source>
</evidence>
<comment type="pathway">
    <text evidence="11">Porphyrin-containing compound metabolism.</text>
</comment>
<dbReference type="GO" id="GO:0046872">
    <property type="term" value="F:metal ion binding"/>
    <property type="evidence" value="ECO:0007669"/>
    <property type="project" value="UniProtKB-KW"/>
</dbReference>
<evidence type="ECO:0000256" key="3">
    <source>
        <dbReference type="ARBA" id="ARBA00022692"/>
    </source>
</evidence>
<keyword evidence="10" id="KW-1015">Disulfide bond</keyword>
<evidence type="ECO:0000256" key="12">
    <source>
        <dbReference type="SAM" id="Phobius"/>
    </source>
</evidence>
<keyword evidence="2" id="KW-1003">Cell membrane</keyword>
<feature type="transmembrane region" description="Helical" evidence="12">
    <location>
        <begin position="273"/>
        <end position="293"/>
    </location>
</feature>
<feature type="transmembrane region" description="Helical" evidence="12">
    <location>
        <begin position="305"/>
        <end position="323"/>
    </location>
</feature>